<name>A0A0A9HP12_ARUDO</name>
<protein>
    <submittedName>
        <fullName evidence="1">Uncharacterized protein</fullName>
    </submittedName>
</protein>
<dbReference type="AlphaFoldDB" id="A0A0A9HP12"/>
<organism evidence="1">
    <name type="scientific">Arundo donax</name>
    <name type="common">Giant reed</name>
    <name type="synonym">Donax arundinaceus</name>
    <dbReference type="NCBI Taxonomy" id="35708"/>
    <lineage>
        <taxon>Eukaryota</taxon>
        <taxon>Viridiplantae</taxon>
        <taxon>Streptophyta</taxon>
        <taxon>Embryophyta</taxon>
        <taxon>Tracheophyta</taxon>
        <taxon>Spermatophyta</taxon>
        <taxon>Magnoliopsida</taxon>
        <taxon>Liliopsida</taxon>
        <taxon>Poales</taxon>
        <taxon>Poaceae</taxon>
        <taxon>PACMAD clade</taxon>
        <taxon>Arundinoideae</taxon>
        <taxon>Arundineae</taxon>
        <taxon>Arundo</taxon>
    </lineage>
</organism>
<reference evidence="1" key="1">
    <citation type="submission" date="2014-09" db="EMBL/GenBank/DDBJ databases">
        <authorList>
            <person name="Magalhaes I.L.F."/>
            <person name="Oliveira U."/>
            <person name="Santos F.R."/>
            <person name="Vidigal T.H.D.A."/>
            <person name="Brescovit A.D."/>
            <person name="Santos A.J."/>
        </authorList>
    </citation>
    <scope>NUCLEOTIDE SEQUENCE</scope>
    <source>
        <tissue evidence="1">Shoot tissue taken approximately 20 cm above the soil surface</tissue>
    </source>
</reference>
<dbReference type="EMBL" id="GBRH01159414">
    <property type="protein sequence ID" value="JAE38482.1"/>
    <property type="molecule type" value="Transcribed_RNA"/>
</dbReference>
<proteinExistence type="predicted"/>
<evidence type="ECO:0000313" key="1">
    <source>
        <dbReference type="EMBL" id="JAE38482.1"/>
    </source>
</evidence>
<sequence>MVEYIKIKKYMEFLRQGTHCLADGVEEKRRNHAKTASLSGANT</sequence>
<reference evidence="1" key="2">
    <citation type="journal article" date="2015" name="Data Brief">
        <title>Shoot transcriptome of the giant reed, Arundo donax.</title>
        <authorList>
            <person name="Barrero R.A."/>
            <person name="Guerrero F.D."/>
            <person name="Moolhuijzen P."/>
            <person name="Goolsby J.A."/>
            <person name="Tidwell J."/>
            <person name="Bellgard S.E."/>
            <person name="Bellgard M.I."/>
        </authorList>
    </citation>
    <scope>NUCLEOTIDE SEQUENCE</scope>
    <source>
        <tissue evidence="1">Shoot tissue taken approximately 20 cm above the soil surface</tissue>
    </source>
</reference>
<accession>A0A0A9HP12</accession>